<accession>A0A2I0VVQ5</accession>
<keyword evidence="1" id="KW-0175">Coiled coil</keyword>
<dbReference type="InterPro" id="IPR040265">
    <property type="entry name" value="CHUP1/IPGA1-like"/>
</dbReference>
<organism evidence="2 3">
    <name type="scientific">Dendrobium catenatum</name>
    <dbReference type="NCBI Taxonomy" id="906689"/>
    <lineage>
        <taxon>Eukaryota</taxon>
        <taxon>Viridiplantae</taxon>
        <taxon>Streptophyta</taxon>
        <taxon>Embryophyta</taxon>
        <taxon>Tracheophyta</taxon>
        <taxon>Spermatophyta</taxon>
        <taxon>Magnoliopsida</taxon>
        <taxon>Liliopsida</taxon>
        <taxon>Asparagales</taxon>
        <taxon>Orchidaceae</taxon>
        <taxon>Epidendroideae</taxon>
        <taxon>Malaxideae</taxon>
        <taxon>Dendrobiinae</taxon>
        <taxon>Dendrobium</taxon>
    </lineage>
</organism>
<reference evidence="2 3" key="1">
    <citation type="journal article" date="2016" name="Sci. Rep.">
        <title>The Dendrobium catenatum Lindl. genome sequence provides insights into polysaccharide synthase, floral development and adaptive evolution.</title>
        <authorList>
            <person name="Zhang G.Q."/>
            <person name="Xu Q."/>
            <person name="Bian C."/>
            <person name="Tsai W.C."/>
            <person name="Yeh C.M."/>
            <person name="Liu K.W."/>
            <person name="Yoshida K."/>
            <person name="Zhang L.S."/>
            <person name="Chang S.B."/>
            <person name="Chen F."/>
            <person name="Shi Y."/>
            <person name="Su Y.Y."/>
            <person name="Zhang Y.Q."/>
            <person name="Chen L.J."/>
            <person name="Yin Y."/>
            <person name="Lin M."/>
            <person name="Huang H."/>
            <person name="Deng H."/>
            <person name="Wang Z.W."/>
            <person name="Zhu S.L."/>
            <person name="Zhao X."/>
            <person name="Deng C."/>
            <person name="Niu S.C."/>
            <person name="Huang J."/>
            <person name="Wang M."/>
            <person name="Liu G.H."/>
            <person name="Yang H.J."/>
            <person name="Xiao X.J."/>
            <person name="Hsiao Y.Y."/>
            <person name="Wu W.L."/>
            <person name="Chen Y.Y."/>
            <person name="Mitsuda N."/>
            <person name="Ohme-Takagi M."/>
            <person name="Luo Y.B."/>
            <person name="Van de Peer Y."/>
            <person name="Liu Z.J."/>
        </authorList>
    </citation>
    <scope>NUCLEOTIDE SEQUENCE [LARGE SCALE GENOMIC DNA]</scope>
    <source>
        <tissue evidence="2">The whole plant</tissue>
    </source>
</reference>
<dbReference type="GO" id="GO:0072699">
    <property type="term" value="P:protein localization to cortical microtubule cytoskeleton"/>
    <property type="evidence" value="ECO:0007669"/>
    <property type="project" value="TreeGrafter"/>
</dbReference>
<sequence>MVAYQDCKIPIDWMLDSGIISMIKQASVRLAKIYLKRVLTELEFTLQIERRSAQESLLSQGVRFAYRVYQASS</sequence>
<reference evidence="2 3" key="2">
    <citation type="journal article" date="2017" name="Nature">
        <title>The Apostasia genome and the evolution of orchids.</title>
        <authorList>
            <person name="Zhang G.Q."/>
            <person name="Liu K.W."/>
            <person name="Li Z."/>
            <person name="Lohaus R."/>
            <person name="Hsiao Y.Y."/>
            <person name="Niu S.C."/>
            <person name="Wang J.Y."/>
            <person name="Lin Y.C."/>
            <person name="Xu Q."/>
            <person name="Chen L.J."/>
            <person name="Yoshida K."/>
            <person name="Fujiwara S."/>
            <person name="Wang Z.W."/>
            <person name="Zhang Y.Q."/>
            <person name="Mitsuda N."/>
            <person name="Wang M."/>
            <person name="Liu G.H."/>
            <person name="Pecoraro L."/>
            <person name="Huang H.X."/>
            <person name="Xiao X.J."/>
            <person name="Lin M."/>
            <person name="Wu X.Y."/>
            <person name="Wu W.L."/>
            <person name="Chen Y.Y."/>
            <person name="Chang S.B."/>
            <person name="Sakamoto S."/>
            <person name="Ohme-Takagi M."/>
            <person name="Yagi M."/>
            <person name="Zeng S.J."/>
            <person name="Shen C.Y."/>
            <person name="Yeh C.M."/>
            <person name="Luo Y.B."/>
            <person name="Tsai W.C."/>
            <person name="Van de Peer Y."/>
            <person name="Liu Z.J."/>
        </authorList>
    </citation>
    <scope>NUCLEOTIDE SEQUENCE [LARGE SCALE GENOMIC DNA]</scope>
    <source>
        <tissue evidence="2">The whole plant</tissue>
    </source>
</reference>
<dbReference type="Proteomes" id="UP000233837">
    <property type="component" value="Unassembled WGS sequence"/>
</dbReference>
<proteinExistence type="predicted"/>
<dbReference type="PANTHER" id="PTHR31342">
    <property type="entry name" value="PROTEIN CHUP1, CHLOROPLASTIC"/>
    <property type="match status" value="1"/>
</dbReference>
<protein>
    <submittedName>
        <fullName evidence="2">Protein CHUP1, chloroplastic</fullName>
    </submittedName>
</protein>
<evidence type="ECO:0000313" key="3">
    <source>
        <dbReference type="Proteomes" id="UP000233837"/>
    </source>
</evidence>
<evidence type="ECO:0000256" key="1">
    <source>
        <dbReference type="ARBA" id="ARBA00023054"/>
    </source>
</evidence>
<dbReference type="GO" id="GO:0055028">
    <property type="term" value="C:cortical microtubule"/>
    <property type="evidence" value="ECO:0007669"/>
    <property type="project" value="TreeGrafter"/>
</dbReference>
<name>A0A2I0VVQ5_9ASPA</name>
<dbReference type="EMBL" id="KZ503190">
    <property type="protein sequence ID" value="PKU67488.1"/>
    <property type="molecule type" value="Genomic_DNA"/>
</dbReference>
<gene>
    <name evidence="2" type="primary">CHUP1</name>
    <name evidence="2" type="ORF">MA16_Dca016212</name>
</gene>
<evidence type="ECO:0000313" key="2">
    <source>
        <dbReference type="EMBL" id="PKU67488.1"/>
    </source>
</evidence>
<keyword evidence="3" id="KW-1185">Reference proteome</keyword>
<dbReference type="AlphaFoldDB" id="A0A2I0VVQ5"/>
<dbReference type="PANTHER" id="PTHR31342:SF43">
    <property type="entry name" value="F11A17.16"/>
    <property type="match status" value="1"/>
</dbReference>